<proteinExistence type="predicted"/>
<dbReference type="EMBL" id="JACSEA010000025">
    <property type="protein sequence ID" value="KAF7378698.1"/>
    <property type="molecule type" value="Genomic_DNA"/>
</dbReference>
<evidence type="ECO:0000313" key="2">
    <source>
        <dbReference type="Proteomes" id="UP000614350"/>
    </source>
</evidence>
<dbReference type="SUPFAM" id="SSF56672">
    <property type="entry name" value="DNA/RNA polymerases"/>
    <property type="match status" value="1"/>
</dbReference>
<comment type="caution">
    <text evidence="1">The sequence shown here is derived from an EMBL/GenBank/DDBJ whole genome shotgun (WGS) entry which is preliminary data.</text>
</comment>
<organism evidence="1 2">
    <name type="scientific">Vespula vulgaris</name>
    <name type="common">Yellow jacket</name>
    <name type="synonym">Wasp</name>
    <dbReference type="NCBI Taxonomy" id="7454"/>
    <lineage>
        <taxon>Eukaryota</taxon>
        <taxon>Metazoa</taxon>
        <taxon>Ecdysozoa</taxon>
        <taxon>Arthropoda</taxon>
        <taxon>Hexapoda</taxon>
        <taxon>Insecta</taxon>
        <taxon>Pterygota</taxon>
        <taxon>Neoptera</taxon>
        <taxon>Endopterygota</taxon>
        <taxon>Hymenoptera</taxon>
        <taxon>Apocrita</taxon>
        <taxon>Aculeata</taxon>
        <taxon>Vespoidea</taxon>
        <taxon>Vespidae</taxon>
        <taxon>Vespinae</taxon>
        <taxon>Vespula</taxon>
    </lineage>
</organism>
<protein>
    <recommendedName>
        <fullName evidence="3">Reverse transcriptase</fullName>
    </recommendedName>
</protein>
<name>A0A834IXU5_VESVU</name>
<dbReference type="Proteomes" id="UP000614350">
    <property type="component" value="Unassembled WGS sequence"/>
</dbReference>
<dbReference type="GO" id="GO:0071897">
    <property type="term" value="P:DNA biosynthetic process"/>
    <property type="evidence" value="ECO:0007669"/>
    <property type="project" value="UniProtKB-ARBA"/>
</dbReference>
<dbReference type="InterPro" id="IPR051320">
    <property type="entry name" value="Viral_Replic_Matur_Polypro"/>
</dbReference>
<dbReference type="InterPro" id="IPR043502">
    <property type="entry name" value="DNA/RNA_pol_sf"/>
</dbReference>
<evidence type="ECO:0008006" key="3">
    <source>
        <dbReference type="Google" id="ProtNLM"/>
    </source>
</evidence>
<sequence length="179" mass="20471">MACREKKLSQEEAAITKIKIINNEVKTGYIPVLNLGNGIYTGEAIVIDSNGQANVQRAHNKFKKLSDRLEKAGLKLQLDKCKPLRREVAYLISATEVKPKLEKIKAVKEFPRPRISKNVKQFLGLAGYYRRFISNFSSMSKTSYKSFKERRAFQMGRYIGKGLQLFERSFVSETFVTIP</sequence>
<dbReference type="InterPro" id="IPR043128">
    <property type="entry name" value="Rev_trsase/Diguanyl_cyclase"/>
</dbReference>
<keyword evidence="2" id="KW-1185">Reference proteome</keyword>
<dbReference type="Gene3D" id="3.30.70.270">
    <property type="match status" value="1"/>
</dbReference>
<accession>A0A834IXU5</accession>
<dbReference type="AlphaFoldDB" id="A0A834IXU5"/>
<dbReference type="PANTHER" id="PTHR33064:SF37">
    <property type="entry name" value="RIBONUCLEASE H"/>
    <property type="match status" value="1"/>
</dbReference>
<dbReference type="PANTHER" id="PTHR33064">
    <property type="entry name" value="POL PROTEIN"/>
    <property type="match status" value="1"/>
</dbReference>
<reference evidence="1" key="1">
    <citation type="journal article" date="2020" name="G3 (Bethesda)">
        <title>High-Quality Assemblies for Three Invasive Social Wasps from the &lt;i&gt;Vespula&lt;/i&gt; Genus.</title>
        <authorList>
            <person name="Harrop T.W.R."/>
            <person name="Guhlin J."/>
            <person name="McLaughlin G.M."/>
            <person name="Permina E."/>
            <person name="Stockwell P."/>
            <person name="Gilligan J."/>
            <person name="Le Lec M.F."/>
            <person name="Gruber M.A.M."/>
            <person name="Quinn O."/>
            <person name="Lovegrove M."/>
            <person name="Duncan E.J."/>
            <person name="Remnant E.J."/>
            <person name="Van Eeckhoven J."/>
            <person name="Graham B."/>
            <person name="Knapp R.A."/>
            <person name="Langford K.W."/>
            <person name="Kronenberg Z."/>
            <person name="Press M.O."/>
            <person name="Eacker S.M."/>
            <person name="Wilson-Rankin E.E."/>
            <person name="Purcell J."/>
            <person name="Lester P.J."/>
            <person name="Dearden P.K."/>
        </authorList>
    </citation>
    <scope>NUCLEOTIDE SEQUENCE</scope>
    <source>
        <strain evidence="1">Marl-1</strain>
    </source>
</reference>
<gene>
    <name evidence="1" type="ORF">HZH66_015485</name>
</gene>
<evidence type="ECO:0000313" key="1">
    <source>
        <dbReference type="EMBL" id="KAF7378698.1"/>
    </source>
</evidence>